<dbReference type="EMBL" id="ML122327">
    <property type="protein sequence ID" value="RPD53176.1"/>
    <property type="molecule type" value="Genomic_DNA"/>
</dbReference>
<feature type="region of interest" description="Disordered" evidence="1">
    <location>
        <begin position="40"/>
        <end position="71"/>
    </location>
</feature>
<proteinExistence type="predicted"/>
<evidence type="ECO:0000313" key="3">
    <source>
        <dbReference type="Proteomes" id="UP000313359"/>
    </source>
</evidence>
<dbReference type="Proteomes" id="UP000313359">
    <property type="component" value="Unassembled WGS sequence"/>
</dbReference>
<evidence type="ECO:0000256" key="1">
    <source>
        <dbReference type="SAM" id="MobiDB-lite"/>
    </source>
</evidence>
<sequence length="241" mass="26021">MIPSSLPNLRSGSLSTVSCAASEASDSYFGQLPCNHNVAPSPFTPQSHVTQPTAATEASGSDRGSQSSAHSFPVSFTSQGVAYQELHQTPYDRGLTSEVCLLPEMLFGGINLGEALRHNFSGLEDQDRGAWPASGNFNVPQKLAVVFCFSGYDKYSRQVNVLRRVRSRAHPKTRSELAEIIAAEMNTFLRLACEAGKPLSHCGRELGLDDLVLVNIQHKTRGSLQPTIGVVVHSPDATILR</sequence>
<dbReference type="OrthoDB" id="2735520at2759"/>
<name>A0A5C2RSN1_9APHY</name>
<organism evidence="2 3">
    <name type="scientific">Lentinus tigrinus ALCF2SS1-6</name>
    <dbReference type="NCBI Taxonomy" id="1328759"/>
    <lineage>
        <taxon>Eukaryota</taxon>
        <taxon>Fungi</taxon>
        <taxon>Dikarya</taxon>
        <taxon>Basidiomycota</taxon>
        <taxon>Agaricomycotina</taxon>
        <taxon>Agaricomycetes</taxon>
        <taxon>Polyporales</taxon>
        <taxon>Polyporaceae</taxon>
        <taxon>Lentinus</taxon>
    </lineage>
</organism>
<feature type="compositionally biased region" description="Polar residues" evidence="1">
    <location>
        <begin position="44"/>
        <end position="71"/>
    </location>
</feature>
<keyword evidence="3" id="KW-1185">Reference proteome</keyword>
<protein>
    <submittedName>
        <fullName evidence="2">Uncharacterized protein</fullName>
    </submittedName>
</protein>
<accession>A0A5C2RSN1</accession>
<evidence type="ECO:0000313" key="2">
    <source>
        <dbReference type="EMBL" id="RPD53176.1"/>
    </source>
</evidence>
<gene>
    <name evidence="2" type="ORF">L227DRAFT_568097</name>
</gene>
<dbReference type="AlphaFoldDB" id="A0A5C2RSN1"/>
<reference evidence="2" key="1">
    <citation type="journal article" date="2018" name="Genome Biol. Evol.">
        <title>Genomics and development of Lentinus tigrinus, a white-rot wood-decaying mushroom with dimorphic fruiting bodies.</title>
        <authorList>
            <person name="Wu B."/>
            <person name="Xu Z."/>
            <person name="Knudson A."/>
            <person name="Carlson A."/>
            <person name="Chen N."/>
            <person name="Kovaka S."/>
            <person name="LaButti K."/>
            <person name="Lipzen A."/>
            <person name="Pennachio C."/>
            <person name="Riley R."/>
            <person name="Schakwitz W."/>
            <person name="Umezawa K."/>
            <person name="Ohm R.A."/>
            <person name="Grigoriev I.V."/>
            <person name="Nagy L.G."/>
            <person name="Gibbons J."/>
            <person name="Hibbett D."/>
        </authorList>
    </citation>
    <scope>NUCLEOTIDE SEQUENCE [LARGE SCALE GENOMIC DNA]</scope>
    <source>
        <strain evidence="2">ALCF2SS1-6</strain>
    </source>
</reference>